<dbReference type="PANTHER" id="PTHR43053:SF3">
    <property type="entry name" value="ALPHA-GALACTOSIDASE C-RELATED"/>
    <property type="match status" value="1"/>
</dbReference>
<evidence type="ECO:0000313" key="8">
    <source>
        <dbReference type="EMBL" id="MCP3425390.1"/>
    </source>
</evidence>
<evidence type="ECO:0000259" key="6">
    <source>
        <dbReference type="Pfam" id="PF16874"/>
    </source>
</evidence>
<dbReference type="InterPro" id="IPR000111">
    <property type="entry name" value="Glyco_hydro_27/36_CS"/>
</dbReference>
<dbReference type="Gene3D" id="3.20.20.70">
    <property type="entry name" value="Aldolase class I"/>
    <property type="match status" value="1"/>
</dbReference>
<evidence type="ECO:0000256" key="2">
    <source>
        <dbReference type="ARBA" id="ARBA00012755"/>
    </source>
</evidence>
<dbReference type="EMBL" id="JANAFB010000008">
    <property type="protein sequence ID" value="MCP3425390.1"/>
    <property type="molecule type" value="Genomic_DNA"/>
</dbReference>
<keyword evidence="4" id="KW-0326">Glycosidase</keyword>
<gene>
    <name evidence="8" type="ORF">NBM05_04995</name>
</gene>
<dbReference type="PROSITE" id="PS00512">
    <property type="entry name" value="ALPHA_GALACTOSIDASE"/>
    <property type="match status" value="1"/>
</dbReference>
<sequence>MVSAPTPTTAADAPAGTAAGREPLRISAEDAPARLHLRAGGVSLLLDVADGRLPGVVHWGADLGDLSAEDAALLARGQLPNRTFNDQDMPQRLDMLGSQHEGYQGRPGLDGSRRDGSGWTPRFLLTGLEVRGAAGDAAGPDAAAAGSGGDAAAPDAAAEPGGLLAPGPAAVVFHAADEREGLRVSLAVELLESGLVRARATLTNAGPGEYEVRELGVVLPVPAQAGELFDLAGHWGKERVPQRRPFGVGTHLREGRKGRTGADAALLLTAGTPGFGFGEGEVWGLHTAFSGNHRTWAERLYSGHRVLGGSELLLPGEVVLGEGESYAGAWAYAAWGVGQDEQARRIHRWLRARPGHPRRERPVTLNVWEAVYFDHDLARLTDLADRAADLGIERYVLDDGWFGARRDDTAGLGDWVVSPDAWPDGLAPLVDHVSALGMEFGLWVEPEMVNPDSDVARAHPEWTMAPAGRLPNESRHQQVLNLGIPEAYAHVRDQLVAILEEHPGIAYLKWDHNRDLLEAGTAPTGRPGVHEQTLAAYRLMDELRERFPALEIESCSSGGARVDLEVLQRTDRVWTSDCIDPLERQQMHRWTQQILPAELMGAHVASGVSHTTGRIHTLHFRAATAVWGHLGVEWDLARATEAELAELGEWIALHRRHRELLHGGELVRMDAFDPTVSVHGVVAADRGEALFGVTSLGSSDVDPVGRFRLRGLDPERRYAVRDVTPGPVPDGYRPAPWWPADGPVEVPGRLLMDPGLHLPGQFPESSRLLHLTVLEG</sequence>
<dbReference type="Pfam" id="PF02065">
    <property type="entry name" value="Melibiase"/>
    <property type="match status" value="1"/>
</dbReference>
<organism evidence="8 9">
    <name type="scientific">Rothia santali</name>
    <dbReference type="NCBI Taxonomy" id="2949643"/>
    <lineage>
        <taxon>Bacteria</taxon>
        <taxon>Bacillati</taxon>
        <taxon>Actinomycetota</taxon>
        <taxon>Actinomycetes</taxon>
        <taxon>Micrococcales</taxon>
        <taxon>Micrococcaceae</taxon>
        <taxon>Rothia</taxon>
    </lineage>
</organism>
<dbReference type="InterPro" id="IPR017853">
    <property type="entry name" value="GH"/>
</dbReference>
<evidence type="ECO:0000313" key="9">
    <source>
        <dbReference type="Proteomes" id="UP001139502"/>
    </source>
</evidence>
<evidence type="ECO:0000256" key="4">
    <source>
        <dbReference type="ARBA" id="ARBA00023295"/>
    </source>
</evidence>
<feature type="domain" description="Glycosyl hydrolase family 36 N-terminal" evidence="7">
    <location>
        <begin position="53"/>
        <end position="320"/>
    </location>
</feature>
<dbReference type="InterPro" id="IPR031704">
    <property type="entry name" value="Glyco_hydro_36_N"/>
</dbReference>
<evidence type="ECO:0000259" key="7">
    <source>
        <dbReference type="Pfam" id="PF16875"/>
    </source>
</evidence>
<dbReference type="InterPro" id="IPR013780">
    <property type="entry name" value="Glyco_hydro_b"/>
</dbReference>
<dbReference type="InterPro" id="IPR013785">
    <property type="entry name" value="Aldolase_TIM"/>
</dbReference>
<evidence type="ECO:0000256" key="3">
    <source>
        <dbReference type="ARBA" id="ARBA00022801"/>
    </source>
</evidence>
<dbReference type="InterPro" id="IPR002252">
    <property type="entry name" value="Glyco_hydro_36"/>
</dbReference>
<feature type="region of interest" description="Disordered" evidence="5">
    <location>
        <begin position="136"/>
        <end position="160"/>
    </location>
</feature>
<comment type="caution">
    <text evidence="8">The sequence shown here is derived from an EMBL/GenBank/DDBJ whole genome shotgun (WGS) entry which is preliminary data.</text>
</comment>
<dbReference type="Pfam" id="PF16875">
    <property type="entry name" value="Glyco_hydro_36N"/>
    <property type="match status" value="1"/>
</dbReference>
<dbReference type="InterPro" id="IPR038417">
    <property type="entry name" value="Alpga-gal_N_sf"/>
</dbReference>
<dbReference type="RefSeq" id="WP_254165563.1">
    <property type="nucleotide sequence ID" value="NZ_JANAFB010000008.1"/>
</dbReference>
<reference evidence="8" key="1">
    <citation type="submission" date="2022-06" db="EMBL/GenBank/DDBJ databases">
        <title>Rothia sp. isolated from sandalwood seedling.</title>
        <authorList>
            <person name="Tuikhar N."/>
            <person name="Kirdat K."/>
            <person name="Thorat V."/>
            <person name="Swetha P."/>
            <person name="Padma S."/>
            <person name="Sundararaj R."/>
            <person name="Yadav A."/>
        </authorList>
    </citation>
    <scope>NUCLEOTIDE SEQUENCE</scope>
    <source>
        <strain evidence="8">AR01</strain>
    </source>
</reference>
<keyword evidence="3" id="KW-0378">Hydrolase</keyword>
<comment type="catalytic activity">
    <reaction evidence="1">
        <text>Hydrolysis of terminal, non-reducing alpha-D-galactose residues in alpha-D-galactosides, including galactose oligosaccharides, galactomannans and galactolipids.</text>
        <dbReference type="EC" id="3.2.1.22"/>
    </reaction>
</comment>
<feature type="region of interest" description="Disordered" evidence="5">
    <location>
        <begin position="98"/>
        <end position="117"/>
    </location>
</feature>
<dbReference type="PANTHER" id="PTHR43053">
    <property type="entry name" value="GLYCOSIDASE FAMILY 31"/>
    <property type="match status" value="1"/>
</dbReference>
<dbReference type="PRINTS" id="PR00743">
    <property type="entry name" value="GLHYDRLASE36"/>
</dbReference>
<dbReference type="AlphaFoldDB" id="A0A9X2HC36"/>
<keyword evidence="9" id="KW-1185">Reference proteome</keyword>
<feature type="region of interest" description="Disordered" evidence="5">
    <location>
        <begin position="1"/>
        <end position="22"/>
    </location>
</feature>
<dbReference type="CDD" id="cd14791">
    <property type="entry name" value="GH36"/>
    <property type="match status" value="1"/>
</dbReference>
<feature type="compositionally biased region" description="Low complexity" evidence="5">
    <location>
        <begin position="1"/>
        <end position="20"/>
    </location>
</feature>
<dbReference type="EC" id="3.2.1.22" evidence="2"/>
<dbReference type="GO" id="GO:0004557">
    <property type="term" value="F:alpha-galactosidase activity"/>
    <property type="evidence" value="ECO:0007669"/>
    <property type="project" value="UniProtKB-EC"/>
</dbReference>
<dbReference type="Pfam" id="PF16874">
    <property type="entry name" value="Glyco_hydro_36C"/>
    <property type="match status" value="1"/>
</dbReference>
<dbReference type="GO" id="GO:0016052">
    <property type="term" value="P:carbohydrate catabolic process"/>
    <property type="evidence" value="ECO:0007669"/>
    <property type="project" value="InterPro"/>
</dbReference>
<dbReference type="FunFam" id="3.20.20.70:FF:000118">
    <property type="entry name" value="Alpha-galactosidase"/>
    <property type="match status" value="1"/>
</dbReference>
<evidence type="ECO:0000256" key="5">
    <source>
        <dbReference type="SAM" id="MobiDB-lite"/>
    </source>
</evidence>
<accession>A0A9X2HC36</accession>
<dbReference type="SUPFAM" id="SSF51445">
    <property type="entry name" value="(Trans)glycosidases"/>
    <property type="match status" value="1"/>
</dbReference>
<dbReference type="InterPro" id="IPR050985">
    <property type="entry name" value="Alpha-glycosidase_related"/>
</dbReference>
<feature type="domain" description="Glycosyl hydrolase family 36 C-terminal" evidence="6">
    <location>
        <begin position="679"/>
        <end position="771"/>
    </location>
</feature>
<proteinExistence type="predicted"/>
<evidence type="ECO:0000256" key="1">
    <source>
        <dbReference type="ARBA" id="ARBA00001255"/>
    </source>
</evidence>
<dbReference type="Proteomes" id="UP001139502">
    <property type="component" value="Unassembled WGS sequence"/>
</dbReference>
<dbReference type="Gene3D" id="2.70.98.60">
    <property type="entry name" value="alpha-galactosidase from lactobacil brevis"/>
    <property type="match status" value="1"/>
</dbReference>
<name>A0A9X2HC36_9MICC</name>
<protein>
    <recommendedName>
        <fullName evidence="2">alpha-galactosidase</fullName>
        <ecNumber evidence="2">3.2.1.22</ecNumber>
    </recommendedName>
</protein>
<dbReference type="Gene3D" id="2.60.40.1180">
    <property type="entry name" value="Golgi alpha-mannosidase II"/>
    <property type="match status" value="1"/>
</dbReference>
<dbReference type="InterPro" id="IPR031705">
    <property type="entry name" value="Glyco_hydro_36_C"/>
</dbReference>